<comment type="caution">
    <text evidence="1">The sequence shown here is derived from an EMBL/GenBank/DDBJ whole genome shotgun (WGS) entry which is preliminary data.</text>
</comment>
<evidence type="ECO:0008006" key="3">
    <source>
        <dbReference type="Google" id="ProtNLM"/>
    </source>
</evidence>
<dbReference type="SUPFAM" id="SSF55486">
    <property type="entry name" value="Metalloproteases ('zincins'), catalytic domain"/>
    <property type="match status" value="1"/>
</dbReference>
<evidence type="ECO:0000313" key="2">
    <source>
        <dbReference type="Proteomes" id="UP001497444"/>
    </source>
</evidence>
<name>A0ABP0V6W2_9BRYO</name>
<reference evidence="1" key="1">
    <citation type="submission" date="2024-02" db="EMBL/GenBank/DDBJ databases">
        <authorList>
            <consortium name="ELIXIR-Norway"/>
            <consortium name="Elixir Norway"/>
        </authorList>
    </citation>
    <scope>NUCLEOTIDE SEQUENCE</scope>
</reference>
<dbReference type="InterPro" id="IPR013783">
    <property type="entry name" value="Ig-like_fold"/>
</dbReference>
<gene>
    <name evidence="1" type="ORF">CSSPJE1EN1_LOCUS25235</name>
</gene>
<dbReference type="Gene3D" id="2.60.40.10">
    <property type="entry name" value="Immunoglobulins"/>
    <property type="match status" value="1"/>
</dbReference>
<organism evidence="1 2">
    <name type="scientific">Sphagnum jensenii</name>
    <dbReference type="NCBI Taxonomy" id="128206"/>
    <lineage>
        <taxon>Eukaryota</taxon>
        <taxon>Viridiplantae</taxon>
        <taxon>Streptophyta</taxon>
        <taxon>Embryophyta</taxon>
        <taxon>Bryophyta</taxon>
        <taxon>Sphagnophytina</taxon>
        <taxon>Sphagnopsida</taxon>
        <taxon>Sphagnales</taxon>
        <taxon>Sphagnaceae</taxon>
        <taxon>Sphagnum</taxon>
    </lineage>
</organism>
<dbReference type="Proteomes" id="UP001497444">
    <property type="component" value="Unassembled WGS sequence"/>
</dbReference>
<keyword evidence="2" id="KW-1185">Reference proteome</keyword>
<protein>
    <recommendedName>
        <fullName evidence="3">IPT/TIG domain-containing protein</fullName>
    </recommendedName>
</protein>
<dbReference type="EMBL" id="CAXAQS010000056">
    <property type="protein sequence ID" value="CAK9249857.1"/>
    <property type="molecule type" value="Genomic_DNA"/>
</dbReference>
<evidence type="ECO:0000313" key="1">
    <source>
        <dbReference type="EMBL" id="CAK9249857.1"/>
    </source>
</evidence>
<proteinExistence type="predicted"/>
<accession>A0ABP0V6W2</accession>
<sequence length="925" mass="100196">MIRSLQIAILSTPWYYVYRLSLAQEGMSIDTTLMDNTYLALYGQPLPYAQIISETSNCNTDPAALTEITYSARNLQYTTNSGHTIMEFDVFATDTPANLLYSQSQIFIQYDSTIFGTYLVGTNRVAASKGMAVDSPYYNLSLSDSMANMLKINITHTPNPSSLANLDSVNQQLCHLKIDLTGFNLTTVGAAYDSILMAGKSMYQETVSGLEFPYDIVRVSGAFSGVRRSADNLTYQLALDTITYPAASNYYANLSITFDIQVSSTSSDYLYNAHPVISYSTDAFGTYICQNNYLVCTSTATSAYNFFLPGDVNSGAFQINLDANIDSGMYDITNSPDSIFQPAGYPLSIATCTLTLQNCCASEDLSINRTSTAYYAYPDSTGVDVPYQYSITAGAGIDTAVSCSNFAPRIINFSPTIITAGTFDTLTINGIGFGCTPGQVYFSNTEGAYPFISRTPDIISWQDNQVTLIVASCHDNYFDDYIPGTGPIQVFVARGGGSAPSSDALLIPYAVLNDRLPSGRAIRVGLWGADSAANHGLIQHPEYTFIPDATITANPPAQATITHAMNDWVCETGVRFIMAASGTTLGYASLLGFARHEFGHGIGLRHILNYNDLLYPTSGPDTCKVIHYDDQSGGLYELNTVAPYLRLGNCWTPNPGISGFGSLSCRSSTNGLTDLSTDNHVIAYPNPFDNSITIKAEIGSPGQVRIEIIDLIGQLALTEDYGIVSDSHFQREINTAGFTNGETVSGLEFPYDIVRVSGLVGSVQSTELAYDLTGFSTTVSPGNLAFYVTVRSQPPSSFSDGQVIIDYDTLAFGTSIASTTSYYGLSYNDAYTISDYSPYQLLININNVTSQTVFDQLSNTPDSLFILYLPVADCTQTADVGIDQGTDTLRSDYYDSYSSGTVTYDPIDALFGSDGNVICPNLHLW</sequence>